<dbReference type="Pfam" id="PF08282">
    <property type="entry name" value="Hydrolase_3"/>
    <property type="match status" value="1"/>
</dbReference>
<keyword evidence="4" id="KW-0479">Metal-binding</keyword>
<dbReference type="SFLD" id="SFLDS00003">
    <property type="entry name" value="Haloacid_Dehalogenase"/>
    <property type="match status" value="1"/>
</dbReference>
<keyword evidence="14" id="KW-0106">Calcium</keyword>
<dbReference type="GO" id="GO:0005524">
    <property type="term" value="F:ATP binding"/>
    <property type="evidence" value="ECO:0007669"/>
    <property type="project" value="UniProtKB-KW"/>
</dbReference>
<keyword evidence="2 14" id="KW-0813">Transport</keyword>
<comment type="subcellular location">
    <subcellularLocation>
        <location evidence="1">Endomembrane system</location>
        <topology evidence="1">Multi-pass membrane protein</topology>
    </subcellularLocation>
    <subcellularLocation>
        <location evidence="14">Membrane</location>
        <topology evidence="14">Multi-pass membrane protein</topology>
    </subcellularLocation>
</comment>
<dbReference type="Pfam" id="PF00689">
    <property type="entry name" value="Cation_ATPase_C"/>
    <property type="match status" value="1"/>
</dbReference>
<dbReference type="Gene3D" id="3.40.1110.10">
    <property type="entry name" value="Calcium-transporting ATPase, cytoplasmic domain N"/>
    <property type="match status" value="1"/>
</dbReference>
<protein>
    <recommendedName>
        <fullName evidence="14">Calcium-transporting ATPase</fullName>
        <ecNumber evidence="14">7.2.2.10</ecNumber>
    </recommendedName>
</protein>
<dbReference type="SUPFAM" id="SSF81660">
    <property type="entry name" value="Metal cation-transporting ATPase, ATP-binding domain N"/>
    <property type="match status" value="1"/>
</dbReference>
<dbReference type="SUPFAM" id="SSF81665">
    <property type="entry name" value="Calcium ATPase, transmembrane domain M"/>
    <property type="match status" value="1"/>
</dbReference>
<dbReference type="FunFam" id="3.40.50.1000:FF:000144">
    <property type="entry name" value="copper-transporting ATPase 1 isoform X2"/>
    <property type="match status" value="1"/>
</dbReference>
<accession>A0A1D1V3X1</accession>
<feature type="transmembrane region" description="Helical" evidence="14">
    <location>
        <begin position="144"/>
        <end position="170"/>
    </location>
</feature>
<evidence type="ECO:0000256" key="2">
    <source>
        <dbReference type="ARBA" id="ARBA00022448"/>
    </source>
</evidence>
<feature type="transmembrane region" description="Helical" evidence="14">
    <location>
        <begin position="98"/>
        <end position="123"/>
    </location>
</feature>
<keyword evidence="9" id="KW-1278">Translocase</keyword>
<dbReference type="PRINTS" id="PR00119">
    <property type="entry name" value="CATATPASE"/>
</dbReference>
<keyword evidence="8" id="KW-0460">Magnesium</keyword>
<dbReference type="GO" id="GO:0051480">
    <property type="term" value="P:regulation of cytosolic calcium ion concentration"/>
    <property type="evidence" value="ECO:0007669"/>
    <property type="project" value="TreeGrafter"/>
</dbReference>
<comment type="catalytic activity">
    <reaction evidence="14">
        <text>Ca(2+)(in) + ATP + H2O = Ca(2+)(out) + ADP + phosphate + H(+)</text>
        <dbReference type="Rhea" id="RHEA:18105"/>
        <dbReference type="ChEBI" id="CHEBI:15377"/>
        <dbReference type="ChEBI" id="CHEBI:15378"/>
        <dbReference type="ChEBI" id="CHEBI:29108"/>
        <dbReference type="ChEBI" id="CHEBI:30616"/>
        <dbReference type="ChEBI" id="CHEBI:43474"/>
        <dbReference type="ChEBI" id="CHEBI:456216"/>
        <dbReference type="EC" id="7.2.2.10"/>
    </reaction>
</comment>
<dbReference type="PANTHER" id="PTHR24093:SF369">
    <property type="entry name" value="CALCIUM-TRANSPORTING ATPASE"/>
    <property type="match status" value="1"/>
</dbReference>
<feature type="domain" description="Cation-transporting P-type ATPase C-terminal" evidence="16">
    <location>
        <begin position="604"/>
        <end position="752"/>
    </location>
</feature>
<evidence type="ECO:0000256" key="13">
    <source>
        <dbReference type="ARBA" id="ARBA00023136"/>
    </source>
</evidence>
<evidence type="ECO:0000256" key="9">
    <source>
        <dbReference type="ARBA" id="ARBA00022967"/>
    </source>
</evidence>
<dbReference type="GO" id="GO:0046872">
    <property type="term" value="F:metal ion binding"/>
    <property type="evidence" value="ECO:0007669"/>
    <property type="project" value="UniProtKB-KW"/>
</dbReference>
<evidence type="ECO:0000313" key="17">
    <source>
        <dbReference type="EMBL" id="GAU94662.1"/>
    </source>
</evidence>
<keyword evidence="14" id="KW-0109">Calcium transport</keyword>
<dbReference type="Pfam" id="PF13246">
    <property type="entry name" value="Cation_ATPase"/>
    <property type="match status" value="1"/>
</dbReference>
<dbReference type="InterPro" id="IPR036412">
    <property type="entry name" value="HAD-like_sf"/>
</dbReference>
<dbReference type="GO" id="GO:0005886">
    <property type="term" value="C:plasma membrane"/>
    <property type="evidence" value="ECO:0007669"/>
    <property type="project" value="TreeGrafter"/>
</dbReference>
<dbReference type="GO" id="GO:0016887">
    <property type="term" value="F:ATP hydrolysis activity"/>
    <property type="evidence" value="ECO:0007669"/>
    <property type="project" value="InterPro"/>
</dbReference>
<evidence type="ECO:0000256" key="14">
    <source>
        <dbReference type="RuleBase" id="RU361146"/>
    </source>
</evidence>
<feature type="transmembrane region" description="Helical" evidence="14">
    <location>
        <begin position="734"/>
        <end position="752"/>
    </location>
</feature>
<evidence type="ECO:0000256" key="10">
    <source>
        <dbReference type="ARBA" id="ARBA00022989"/>
    </source>
</evidence>
<comment type="caution">
    <text evidence="17">The sequence shown here is derived from an EMBL/GenBank/DDBJ whole genome shotgun (WGS) entry which is preliminary data.</text>
</comment>
<dbReference type="PANTHER" id="PTHR24093">
    <property type="entry name" value="CATION TRANSPORTING ATPASE"/>
    <property type="match status" value="1"/>
</dbReference>
<feature type="compositionally biased region" description="Polar residues" evidence="15">
    <location>
        <begin position="65"/>
        <end position="75"/>
    </location>
</feature>
<dbReference type="InterPro" id="IPR001757">
    <property type="entry name" value="P_typ_ATPase"/>
</dbReference>
<feature type="transmembrane region" description="Helical" evidence="14">
    <location>
        <begin position="698"/>
        <end position="714"/>
    </location>
</feature>
<dbReference type="InterPro" id="IPR018303">
    <property type="entry name" value="ATPase_P-typ_P_site"/>
</dbReference>
<dbReference type="InterPro" id="IPR023299">
    <property type="entry name" value="ATPase_P-typ_cyto_dom_N"/>
</dbReference>
<keyword evidence="10 14" id="KW-1133">Transmembrane helix</keyword>
<dbReference type="STRING" id="947166.A0A1D1V3X1"/>
<evidence type="ECO:0000256" key="4">
    <source>
        <dbReference type="ARBA" id="ARBA00022723"/>
    </source>
</evidence>
<dbReference type="SFLD" id="SFLDF00027">
    <property type="entry name" value="p-type_atpase"/>
    <property type="match status" value="1"/>
</dbReference>
<dbReference type="AlphaFoldDB" id="A0A1D1V3X1"/>
<dbReference type="InterPro" id="IPR006068">
    <property type="entry name" value="ATPase_P-typ_cation-transptr_C"/>
</dbReference>
<evidence type="ECO:0000256" key="5">
    <source>
        <dbReference type="ARBA" id="ARBA00022741"/>
    </source>
</evidence>
<dbReference type="InterPro" id="IPR023214">
    <property type="entry name" value="HAD_sf"/>
</dbReference>
<dbReference type="InterPro" id="IPR023298">
    <property type="entry name" value="ATPase_P-typ_TM_dom_sf"/>
</dbReference>
<dbReference type="Proteomes" id="UP000186922">
    <property type="component" value="Unassembled WGS sequence"/>
</dbReference>
<comment type="similarity">
    <text evidence="14">Belongs to the cation transport ATPase (P-type) (TC 3.A.3) family.</text>
</comment>
<keyword evidence="12 14" id="KW-0406">Ion transport</keyword>
<keyword evidence="3 14" id="KW-0812">Transmembrane</keyword>
<keyword evidence="13 14" id="KW-0472">Membrane</keyword>
<dbReference type="NCBIfam" id="TIGR01517">
    <property type="entry name" value="ATPase-IIB_Ca"/>
    <property type="match status" value="1"/>
</dbReference>
<organism evidence="17 18">
    <name type="scientific">Ramazzottius varieornatus</name>
    <name type="common">Water bear</name>
    <name type="synonym">Tardigrade</name>
    <dbReference type="NCBI Taxonomy" id="947166"/>
    <lineage>
        <taxon>Eukaryota</taxon>
        <taxon>Metazoa</taxon>
        <taxon>Ecdysozoa</taxon>
        <taxon>Tardigrada</taxon>
        <taxon>Eutardigrada</taxon>
        <taxon>Parachela</taxon>
        <taxon>Hypsibioidea</taxon>
        <taxon>Ramazzottiidae</taxon>
        <taxon>Ramazzottius</taxon>
    </lineage>
</organism>
<dbReference type="GO" id="GO:0012505">
    <property type="term" value="C:endomembrane system"/>
    <property type="evidence" value="ECO:0007669"/>
    <property type="project" value="UniProtKB-SubCell"/>
</dbReference>
<dbReference type="OrthoDB" id="116380at2759"/>
<evidence type="ECO:0000313" key="18">
    <source>
        <dbReference type="Proteomes" id="UP000186922"/>
    </source>
</evidence>
<dbReference type="SFLD" id="SFLDG00002">
    <property type="entry name" value="C1.7:_P-type_atpase_like"/>
    <property type="match status" value="1"/>
</dbReference>
<evidence type="ECO:0000256" key="11">
    <source>
        <dbReference type="ARBA" id="ARBA00023008"/>
    </source>
</evidence>
<dbReference type="Gene3D" id="3.40.50.1000">
    <property type="entry name" value="HAD superfamily/HAD-like"/>
    <property type="match status" value="1"/>
</dbReference>
<reference evidence="17 18" key="1">
    <citation type="journal article" date="2016" name="Nat. Commun.">
        <title>Extremotolerant tardigrade genome and improved radiotolerance of human cultured cells by tardigrade-unique protein.</title>
        <authorList>
            <person name="Hashimoto T."/>
            <person name="Horikawa D.D."/>
            <person name="Saito Y."/>
            <person name="Kuwahara H."/>
            <person name="Kozuka-Hata H."/>
            <person name="Shin-I T."/>
            <person name="Minakuchi Y."/>
            <person name="Ohishi K."/>
            <person name="Motoyama A."/>
            <person name="Aizu T."/>
            <person name="Enomoto A."/>
            <person name="Kondo K."/>
            <person name="Tanaka S."/>
            <person name="Hara Y."/>
            <person name="Koshikawa S."/>
            <person name="Sagara H."/>
            <person name="Miura T."/>
            <person name="Yokobori S."/>
            <person name="Miyagawa K."/>
            <person name="Suzuki Y."/>
            <person name="Kubo T."/>
            <person name="Oyama M."/>
            <person name="Kohara Y."/>
            <person name="Fujiyama A."/>
            <person name="Arakawa K."/>
            <person name="Katayama T."/>
            <person name="Toyoda A."/>
            <person name="Kunieda T."/>
        </authorList>
    </citation>
    <scope>NUCLEOTIDE SEQUENCE [LARGE SCALE GENOMIC DNA]</scope>
    <source>
        <strain evidence="17 18">YOKOZUNA-1</strain>
    </source>
</reference>
<evidence type="ECO:0000256" key="8">
    <source>
        <dbReference type="ARBA" id="ARBA00022842"/>
    </source>
</evidence>
<keyword evidence="5 14" id="KW-0547">Nucleotide-binding</keyword>
<sequence>MLVLAVGLNSQTGRIYRMLGLVKEKKKEGEKQPKSKGDLSRGMATLYGSIGPVAPLQDSGEGAPHSSNEDLTIQSRDSDDIERKQTNHSVFQEKLNVMAYRIGLLGFVCASATSLIIIVRFCANNYGILKQPWRTTDISIMMDAIVVGITILVSAIPEGLPLAVTLTLAFCAKKMMADKNLVRHLYACETMGCATTICSDKTGTLTTNRMTVTQCWLGGDIFSPPFQARVEDDLLCDAIAINSSYTSEIIPSSQGGMAEQRGNKTECALLQYLASIGRYYRAIRAAHPEESFAKVYTFNSSRKSMTTVIAIPGGWRVFCKGAAEIVLAKCSSIRDEGGHVADLSTEEAERIVERVINQMADNGLRTICVAYKDIMGQSEPNFADEATVTAGLCSLAIFGIEDPVRPEVPQAIWQCQQAGVTVRIITGDNVNTARSIARKCGILPRQYDDVHRDKDMVMDSRKFNRFITDDSGKIRQDKLDLIWPRLRVLARSTPKDKFTLVEGIINSKVSKHREVVAVTGDGTNDAPALKKADVGFAMGMAGTDVAKEASDIIITDDNFSSIVKAIMWGRNIYDNVAKFLQFQLTVNVAALSVAIIAACSIGDTPLKAVPMLWVNMIQDTLGSLALATEPPGQALLERKPYGRNKRLISSIMARNIVGQGVYQSVVLLCLLFAGPRYFNVYEERIVGQVNGEVPSQMYTLVFNALVLMTSFNLINSRCIHNEANVFQGLLTNWYFPLLWLSMVIIQVLSVKFQPLLVKNIKH</sequence>
<dbReference type="GO" id="GO:0005388">
    <property type="term" value="F:P-type calcium transporter activity"/>
    <property type="evidence" value="ECO:0007669"/>
    <property type="project" value="UniProtKB-EC"/>
</dbReference>
<dbReference type="NCBIfam" id="TIGR01494">
    <property type="entry name" value="ATPase_P-type"/>
    <property type="match status" value="2"/>
</dbReference>
<feature type="region of interest" description="Disordered" evidence="15">
    <location>
        <begin position="26"/>
        <end position="83"/>
    </location>
</feature>
<evidence type="ECO:0000256" key="6">
    <source>
        <dbReference type="ARBA" id="ARBA00022796"/>
    </source>
</evidence>
<dbReference type="PRINTS" id="PR00121">
    <property type="entry name" value="NAKATPASE"/>
</dbReference>
<dbReference type="InterPro" id="IPR044492">
    <property type="entry name" value="P_typ_ATPase_HD_dom"/>
</dbReference>
<dbReference type="SUPFAM" id="SSF56784">
    <property type="entry name" value="HAD-like"/>
    <property type="match status" value="1"/>
</dbReference>
<evidence type="ECO:0000259" key="16">
    <source>
        <dbReference type="Pfam" id="PF00689"/>
    </source>
</evidence>
<keyword evidence="11" id="KW-0186">Copper</keyword>
<dbReference type="PROSITE" id="PS00154">
    <property type="entry name" value="ATPASE_E1_E2"/>
    <property type="match status" value="1"/>
</dbReference>
<evidence type="ECO:0000256" key="15">
    <source>
        <dbReference type="SAM" id="MobiDB-lite"/>
    </source>
</evidence>
<dbReference type="GO" id="GO:0006825">
    <property type="term" value="P:copper ion transport"/>
    <property type="evidence" value="ECO:0007669"/>
    <property type="project" value="UniProtKB-KW"/>
</dbReference>
<dbReference type="InterPro" id="IPR006408">
    <property type="entry name" value="P-type_ATPase_IIB"/>
</dbReference>
<feature type="transmembrane region" description="Helical" evidence="14">
    <location>
        <begin position="660"/>
        <end position="678"/>
    </location>
</feature>
<dbReference type="Gene3D" id="1.20.1110.10">
    <property type="entry name" value="Calcium-transporting ATPase, transmembrane domain"/>
    <property type="match status" value="1"/>
</dbReference>
<proteinExistence type="inferred from homology"/>
<gene>
    <name evidence="17" type="primary">RvY_06393</name>
    <name evidence="17" type="synonym">RvY_06393.1</name>
    <name evidence="17" type="ORF">RvY_06393-1</name>
</gene>
<keyword evidence="7 14" id="KW-0067">ATP-binding</keyword>
<keyword evidence="6" id="KW-0187">Copper transport</keyword>
<evidence type="ECO:0000256" key="3">
    <source>
        <dbReference type="ARBA" id="ARBA00022692"/>
    </source>
</evidence>
<feature type="compositionally biased region" description="Basic and acidic residues" evidence="15">
    <location>
        <begin position="26"/>
        <end position="39"/>
    </location>
</feature>
<keyword evidence="18" id="KW-1185">Reference proteome</keyword>
<dbReference type="EMBL" id="BDGG01000002">
    <property type="protein sequence ID" value="GAU94662.1"/>
    <property type="molecule type" value="Genomic_DNA"/>
</dbReference>
<comment type="caution">
    <text evidence="14">Lacks conserved residue(s) required for the propagation of feature annotation.</text>
</comment>
<name>A0A1D1V3X1_RAMVA</name>
<evidence type="ECO:0000256" key="7">
    <source>
        <dbReference type="ARBA" id="ARBA00022840"/>
    </source>
</evidence>
<evidence type="ECO:0000256" key="12">
    <source>
        <dbReference type="ARBA" id="ARBA00023065"/>
    </source>
</evidence>
<evidence type="ECO:0000256" key="1">
    <source>
        <dbReference type="ARBA" id="ARBA00004127"/>
    </source>
</evidence>
<comment type="function">
    <text evidence="14">Catalyzes the hydrolysis of ATP coupled with the transport of calcium.</text>
</comment>
<dbReference type="EC" id="7.2.2.10" evidence="14"/>